<proteinExistence type="predicted"/>
<name>A0A285KXU4_9NOCA</name>
<gene>
    <name evidence="1" type="ORF">SAMN04244553_1016</name>
</gene>
<reference evidence="1 2" key="1">
    <citation type="submission" date="2017-09" db="EMBL/GenBank/DDBJ databases">
        <authorList>
            <person name="Ehlers B."/>
            <person name="Leendertz F.H."/>
        </authorList>
    </citation>
    <scope>NUCLEOTIDE SEQUENCE [LARGE SCALE GENOMIC DNA]</scope>
    <source>
        <strain evidence="1 2">DSM 45537</strain>
    </source>
</reference>
<dbReference type="AlphaFoldDB" id="A0A285KXU4"/>
<dbReference type="Proteomes" id="UP000219565">
    <property type="component" value="Unassembled WGS sequence"/>
</dbReference>
<dbReference type="Pfam" id="PF05402">
    <property type="entry name" value="PqqD"/>
    <property type="match status" value="1"/>
</dbReference>
<dbReference type="RefSeq" id="WP_097243827.1">
    <property type="nucleotide sequence ID" value="NZ_JAMTCW010000001.1"/>
</dbReference>
<keyword evidence="2" id="KW-1185">Reference proteome</keyword>
<sequence>MPLTLRRDVSAVAAGARIVLLDERSGRYWQLNETGTLVMRALLDGAPTADAALLLAERYRIPVERATDDITALLHALETAGLIGDV</sequence>
<organism evidence="1 2">
    <name type="scientific">Nocardia amikacinitolerans</name>
    <dbReference type="NCBI Taxonomy" id="756689"/>
    <lineage>
        <taxon>Bacteria</taxon>
        <taxon>Bacillati</taxon>
        <taxon>Actinomycetota</taxon>
        <taxon>Actinomycetes</taxon>
        <taxon>Mycobacteriales</taxon>
        <taxon>Nocardiaceae</taxon>
        <taxon>Nocardia</taxon>
    </lineage>
</organism>
<dbReference type="InterPro" id="IPR008792">
    <property type="entry name" value="PQQD"/>
</dbReference>
<dbReference type="Gene3D" id="1.10.10.1150">
    <property type="entry name" value="Coenzyme PQQ synthesis protein D (PqqD)"/>
    <property type="match status" value="1"/>
</dbReference>
<protein>
    <submittedName>
        <fullName evidence="1">Coenzyme PQQ synthesis protein D (PqqD)</fullName>
    </submittedName>
</protein>
<dbReference type="InterPro" id="IPR041881">
    <property type="entry name" value="PqqD_sf"/>
</dbReference>
<evidence type="ECO:0000313" key="1">
    <source>
        <dbReference type="EMBL" id="SNY77474.1"/>
    </source>
</evidence>
<evidence type="ECO:0000313" key="2">
    <source>
        <dbReference type="Proteomes" id="UP000219565"/>
    </source>
</evidence>
<dbReference type="EMBL" id="OBEG01000001">
    <property type="protein sequence ID" value="SNY77474.1"/>
    <property type="molecule type" value="Genomic_DNA"/>
</dbReference>
<dbReference type="OrthoDB" id="5195143at2"/>
<dbReference type="NCBIfam" id="NF033530">
    <property type="entry name" value="lasso_PqqD_Strm"/>
    <property type="match status" value="1"/>
</dbReference>
<accession>A0A285KXU4</accession>